<dbReference type="RefSeq" id="WP_011449631.1">
    <property type="nucleotide sequence ID" value="NC_007796.1"/>
</dbReference>
<evidence type="ECO:0000256" key="2">
    <source>
        <dbReference type="SAM" id="Phobius"/>
    </source>
</evidence>
<sequence>MSRIPEYPFDPAVSEVIGEILMVALVVALASIVSAFMMGLIGSVPDTAFTAFKADPIYNNTTKIIDAVSVLCMAGEGISGRSGESAGPGAGNELKDMSIHISPPDGSSHTVSLCEAIGSAPFRVGPGTQIFIVKRGGTYFFVNNPGQTGCGDGGGGNQELKPHGLWTITIADTLKSNTVVYKGEVWL</sequence>
<name>Q2FSS6_METHJ</name>
<dbReference type="eggNOG" id="arCOG02417">
    <property type="taxonomic scope" value="Archaea"/>
</dbReference>
<dbReference type="Proteomes" id="UP000001941">
    <property type="component" value="Chromosome"/>
</dbReference>
<evidence type="ECO:0000256" key="1">
    <source>
        <dbReference type="SAM" id="MobiDB-lite"/>
    </source>
</evidence>
<dbReference type="InterPro" id="IPR012859">
    <property type="entry name" value="Pilin_N_archaeal"/>
</dbReference>
<dbReference type="KEGG" id="mhu:Mhun_2680"/>
<accession>Q2FSS6</accession>
<feature type="region of interest" description="Disordered" evidence="1">
    <location>
        <begin position="80"/>
        <end position="106"/>
    </location>
</feature>
<dbReference type="AlphaFoldDB" id="Q2FSS6"/>
<keyword evidence="5" id="KW-1185">Reference proteome</keyword>
<dbReference type="Pfam" id="PF07790">
    <property type="entry name" value="Pilin_N"/>
    <property type="match status" value="1"/>
</dbReference>
<organism evidence="4 5">
    <name type="scientific">Methanospirillum hungatei JF-1 (strain ATCC 27890 / DSM 864 / NBRC 100397 / JF-1)</name>
    <dbReference type="NCBI Taxonomy" id="323259"/>
    <lineage>
        <taxon>Archaea</taxon>
        <taxon>Methanobacteriati</taxon>
        <taxon>Methanobacteriota</taxon>
        <taxon>Stenosarchaea group</taxon>
        <taxon>Methanomicrobia</taxon>
        <taxon>Methanomicrobiales</taxon>
        <taxon>Methanospirillaceae</taxon>
        <taxon>Methanospirillum</taxon>
    </lineage>
</organism>
<gene>
    <name evidence="4" type="ordered locus">Mhun_2680</name>
</gene>
<dbReference type="EMBL" id="CP000254">
    <property type="protein sequence ID" value="ABD42375.1"/>
    <property type="molecule type" value="Genomic_DNA"/>
</dbReference>
<keyword evidence="2" id="KW-1133">Transmembrane helix</keyword>
<dbReference type="GeneID" id="3924844"/>
<feature type="domain" description="Archaeal Type IV pilin N-terminal" evidence="3">
    <location>
        <begin position="12"/>
        <end position="77"/>
    </location>
</feature>
<keyword evidence="2" id="KW-0472">Membrane</keyword>
<proteinExistence type="predicted"/>
<evidence type="ECO:0000313" key="5">
    <source>
        <dbReference type="Proteomes" id="UP000001941"/>
    </source>
</evidence>
<dbReference type="InterPro" id="IPR013373">
    <property type="entry name" value="Flagellin/pilin_N_arc"/>
</dbReference>
<feature type="transmembrane region" description="Helical" evidence="2">
    <location>
        <begin position="20"/>
        <end position="41"/>
    </location>
</feature>
<keyword evidence="2" id="KW-0812">Transmembrane</keyword>
<dbReference type="EnsemblBacteria" id="ABD42375">
    <property type="protein sequence ID" value="ABD42375"/>
    <property type="gene ID" value="Mhun_2680"/>
</dbReference>
<evidence type="ECO:0000313" key="4">
    <source>
        <dbReference type="EMBL" id="ABD42375.1"/>
    </source>
</evidence>
<evidence type="ECO:0000259" key="3">
    <source>
        <dbReference type="Pfam" id="PF07790"/>
    </source>
</evidence>
<dbReference type="NCBIfam" id="TIGR02537">
    <property type="entry name" value="arch_flag_Nterm"/>
    <property type="match status" value="1"/>
</dbReference>
<protein>
    <recommendedName>
        <fullName evidence="3">Archaeal Type IV pilin N-terminal domain-containing protein</fullName>
    </recommendedName>
</protein>
<dbReference type="InParanoid" id="Q2FSS6"/>
<reference evidence="5" key="1">
    <citation type="journal article" date="2016" name="Stand. Genomic Sci.">
        <title>Complete genome sequence of Methanospirillum hungatei type strain JF1.</title>
        <authorList>
            <person name="Gunsalus R.P."/>
            <person name="Cook L.E."/>
            <person name="Crable B."/>
            <person name="Rohlin L."/>
            <person name="McDonald E."/>
            <person name="Mouttaki H."/>
            <person name="Sieber J.R."/>
            <person name="Poweleit N."/>
            <person name="Zhou H."/>
            <person name="Lapidus A.L."/>
            <person name="Daligault H.E."/>
            <person name="Land M."/>
            <person name="Gilna P."/>
            <person name="Ivanova N."/>
            <person name="Kyrpides N."/>
            <person name="Culley D.E."/>
            <person name="McInerney M.J."/>
        </authorList>
    </citation>
    <scope>NUCLEOTIDE SEQUENCE [LARGE SCALE GENOMIC DNA]</scope>
    <source>
        <strain evidence="5">ATCC 27890 / DSM 864 / NBRC 100397 / JF-1</strain>
    </source>
</reference>
<dbReference type="HOGENOM" id="CLU_1444681_0_0_2"/>